<dbReference type="SUPFAM" id="SSF53474">
    <property type="entry name" value="alpha/beta-Hydrolases"/>
    <property type="match status" value="1"/>
</dbReference>
<gene>
    <name evidence="1" type="ORF">EKO27_g913</name>
</gene>
<protein>
    <recommendedName>
        <fullName evidence="3">AB hydrolase-1 domain-containing protein</fullName>
    </recommendedName>
</protein>
<dbReference type="AlphaFoldDB" id="A0A439DII6"/>
<evidence type="ECO:0008006" key="3">
    <source>
        <dbReference type="Google" id="ProtNLM"/>
    </source>
</evidence>
<organism evidence="1 2">
    <name type="scientific">Xylaria grammica</name>
    <dbReference type="NCBI Taxonomy" id="363999"/>
    <lineage>
        <taxon>Eukaryota</taxon>
        <taxon>Fungi</taxon>
        <taxon>Dikarya</taxon>
        <taxon>Ascomycota</taxon>
        <taxon>Pezizomycotina</taxon>
        <taxon>Sordariomycetes</taxon>
        <taxon>Xylariomycetidae</taxon>
        <taxon>Xylariales</taxon>
        <taxon>Xylariaceae</taxon>
        <taxon>Xylaria</taxon>
    </lineage>
</organism>
<evidence type="ECO:0000313" key="2">
    <source>
        <dbReference type="Proteomes" id="UP000286045"/>
    </source>
</evidence>
<reference evidence="1 2" key="1">
    <citation type="submission" date="2018-12" db="EMBL/GenBank/DDBJ databases">
        <title>Draft genome sequence of Xylaria grammica IHI A82.</title>
        <authorList>
            <person name="Buettner E."/>
            <person name="Kellner H."/>
        </authorList>
    </citation>
    <scope>NUCLEOTIDE SEQUENCE [LARGE SCALE GENOMIC DNA]</scope>
    <source>
        <strain evidence="1 2">IHI A82</strain>
    </source>
</reference>
<dbReference type="STRING" id="363999.A0A439DII6"/>
<accession>A0A439DII6</accession>
<dbReference type="Proteomes" id="UP000286045">
    <property type="component" value="Unassembled WGS sequence"/>
</dbReference>
<sequence length="281" mass="31072">MTGHQQVLSMPHLGGIEVGYKVLPETPHPSKPTLVLFNPFTTTSDYYQPEFENRDIREAVNLLAIEPLGHRRTQARIAENWTYRDSAIMSLQLLDALNIDKAFVSGTSQGGWIAMRMALLAPETARGPRMAFGRAPSRELGCWDGPTATSGLVTLGADLAPADDFEPGNDYRDFLMDIGYGKMVEDNVKAFWGESLKANHAGDEGKRRICMAAVTLASRDSLHARLPYGTGDVVFSFANAEQEIKLLGGVHFLSYTHPEIIHRELLEFIAKWKKDGVRAGL</sequence>
<proteinExistence type="predicted"/>
<comment type="caution">
    <text evidence="1">The sequence shown here is derived from an EMBL/GenBank/DDBJ whole genome shotgun (WGS) entry which is preliminary data.</text>
</comment>
<name>A0A439DII6_9PEZI</name>
<evidence type="ECO:0000313" key="1">
    <source>
        <dbReference type="EMBL" id="RWA14193.1"/>
    </source>
</evidence>
<dbReference type="InterPro" id="IPR029058">
    <property type="entry name" value="AB_hydrolase_fold"/>
</dbReference>
<dbReference type="EMBL" id="RYZI01000012">
    <property type="protein sequence ID" value="RWA14193.1"/>
    <property type="molecule type" value="Genomic_DNA"/>
</dbReference>
<keyword evidence="2" id="KW-1185">Reference proteome</keyword>
<dbReference type="Gene3D" id="3.40.50.1820">
    <property type="entry name" value="alpha/beta hydrolase"/>
    <property type="match status" value="1"/>
</dbReference>